<reference evidence="2 3" key="1">
    <citation type="submission" date="2018-05" db="EMBL/GenBank/DDBJ databases">
        <title>Genomic Encyclopedia of Type Strains, Phase IV (KMG-IV): sequencing the most valuable type-strain genomes for metagenomic binning, comparative biology and taxonomic classification.</title>
        <authorList>
            <person name="Goeker M."/>
        </authorList>
    </citation>
    <scope>NUCLEOTIDE SEQUENCE [LARGE SCALE GENOMIC DNA]</scope>
    <source>
        <strain evidence="2 3">DSM 28816</strain>
    </source>
</reference>
<gene>
    <name evidence="2" type="ORF">C8E03_10285</name>
</gene>
<feature type="transmembrane region" description="Helical" evidence="1">
    <location>
        <begin position="21"/>
        <end position="48"/>
    </location>
</feature>
<evidence type="ECO:0000313" key="2">
    <source>
        <dbReference type="EMBL" id="PXV93317.1"/>
    </source>
</evidence>
<accession>A0A318EPG0</accession>
<keyword evidence="1" id="KW-0472">Membrane</keyword>
<dbReference type="Proteomes" id="UP000247523">
    <property type="component" value="Unassembled WGS sequence"/>
</dbReference>
<dbReference type="EMBL" id="QICS01000002">
    <property type="protein sequence ID" value="PXV93317.1"/>
    <property type="molecule type" value="Genomic_DNA"/>
</dbReference>
<sequence>MTNRNKNRNLQKPRKVLLSGNQGSSIVLVIVAIAFVGILASVILSLAMTNYQMKYTDLHAKDNFYSAETALDQIHTGLEGEVSNAFSKSYMEVFQKYGQYSEEQRENNFQYLYINYLRNTFRESQTDTKYALAIIKGYLDPDIFTDENTVLTSTETDTEEQFKMTALSSGIVLKGLKILYTDTQGYVSVISTDIRLAVPDITFTQSNSMPDLFEFSLVANHQLTGTNTGTTNIKGSVYGGEDGIQVNGASVWNFTDAVRVLTDKEISVTGPNAELNIGTDIMLWADNLVVDNGVMKLNGSAYIGDDLTLQGQNSNVVLNNAYYGYGNSDTEEANSSAIVVNGRNSSIDLSGLDKLLLSGNTFIGTQTVSYDESTYGSGNNKDILMGESLGLKSSQIAYLVPPECIGVNDGKTIIGKNPMTSTEYAALLEYANDNTNYPDFETVSFTTIVKNLGKTLSYYVPDYASTSGYQPIFSQINGDTVVYLYLVMDEDNSSRYFRDYYNLNSEKTDKYLKLYNNDIKTDEFTRITTNGNLLTYDTSSKASTLIEDTKPETADDSAALNSEESSYEGVFEALTTKLITNISEVSDTEKAKSVFENLILETDLKTLVNTKGTGKIFTFEMDVTNGSLQAVFVNNESTDPYTYGVGQSDEIRLIIATGDVVIAKNFTGLVIAKGTITIESGANIIQSNEEDLTKILQCTSSDDEDSKRVIEYFVNGSNYILNGTGIGSSDILEEDFIKVSDLIVNENWTKQ</sequence>
<evidence type="ECO:0000256" key="1">
    <source>
        <dbReference type="SAM" id="Phobius"/>
    </source>
</evidence>
<evidence type="ECO:0000313" key="3">
    <source>
        <dbReference type="Proteomes" id="UP000247523"/>
    </source>
</evidence>
<keyword evidence="1" id="KW-1133">Transmembrane helix</keyword>
<dbReference type="RefSeq" id="WP_110290460.1">
    <property type="nucleotide sequence ID" value="NZ_QICS01000002.1"/>
</dbReference>
<comment type="caution">
    <text evidence="2">The sequence shown here is derived from an EMBL/GenBank/DDBJ whole genome shotgun (WGS) entry which is preliminary data.</text>
</comment>
<protein>
    <submittedName>
        <fullName evidence="2">Uncharacterized protein</fullName>
    </submittedName>
</protein>
<dbReference type="AlphaFoldDB" id="A0A318EPG0"/>
<proteinExistence type="predicted"/>
<organism evidence="2 3">
    <name type="scientific">Lachnotalea glycerini</name>
    <dbReference type="NCBI Taxonomy" id="1763509"/>
    <lineage>
        <taxon>Bacteria</taxon>
        <taxon>Bacillati</taxon>
        <taxon>Bacillota</taxon>
        <taxon>Clostridia</taxon>
        <taxon>Lachnospirales</taxon>
        <taxon>Lachnospiraceae</taxon>
        <taxon>Lachnotalea</taxon>
    </lineage>
</organism>
<name>A0A318EPG0_9FIRM</name>
<keyword evidence="1" id="KW-0812">Transmembrane</keyword>